<name>A0A3P6ADI3_BRACM</name>
<dbReference type="SUPFAM" id="SSF54236">
    <property type="entry name" value="Ubiquitin-like"/>
    <property type="match status" value="1"/>
</dbReference>
<reference evidence="7" key="2">
    <citation type="journal article" date="2018" name="Hortic Res">
        <title>Improved Brassica rapa reference genome by single-molecule sequencing and chromosome conformation capture technologies.</title>
        <authorList>
            <person name="Zhang L."/>
            <person name="Cai X."/>
            <person name="Wu J."/>
            <person name="Liu M."/>
            <person name="Grob S."/>
            <person name="Cheng F."/>
            <person name="Liang J."/>
            <person name="Cai C."/>
            <person name="Liu Z."/>
            <person name="Liu B."/>
            <person name="Wang F."/>
            <person name="Li S."/>
            <person name="Liu F."/>
            <person name="Li X."/>
            <person name="Cheng L."/>
            <person name="Yang W."/>
            <person name="Li M.H."/>
            <person name="Grossniklaus U."/>
            <person name="Zheng H."/>
            <person name="Wang X."/>
        </authorList>
    </citation>
    <scope>NUCLEOTIDE SEQUENCE [LARGE SCALE GENOMIC DNA]</scope>
    <source>
        <strain evidence="7">cv. Chiifu-401-42</strain>
    </source>
</reference>
<dbReference type="STRING" id="51351.M4CCI5"/>
<organism evidence="5">
    <name type="scientific">Brassica campestris</name>
    <name type="common">Field mustard</name>
    <dbReference type="NCBI Taxonomy" id="3711"/>
    <lineage>
        <taxon>Eukaryota</taxon>
        <taxon>Viridiplantae</taxon>
        <taxon>Streptophyta</taxon>
        <taxon>Embryophyta</taxon>
        <taxon>Tracheophyta</taxon>
        <taxon>Spermatophyta</taxon>
        <taxon>Magnoliopsida</taxon>
        <taxon>eudicotyledons</taxon>
        <taxon>Gunneridae</taxon>
        <taxon>Pentapetalae</taxon>
        <taxon>rosids</taxon>
        <taxon>malvids</taxon>
        <taxon>Brassicales</taxon>
        <taxon>Brassicaceae</taxon>
        <taxon>Brassiceae</taxon>
        <taxon>Brassica</taxon>
    </lineage>
</organism>
<dbReference type="HOGENOM" id="CLU_1724805_0_0_1"/>
<evidence type="ECO:0000313" key="5">
    <source>
        <dbReference type="EMBL" id="VDC82251.1"/>
    </source>
</evidence>
<dbReference type="PANTHER" id="PTHR23322:SF78">
    <property type="entry name" value="PLANT UBX DOMAIN-CONTAINING PROTEIN 16-RELATED"/>
    <property type="match status" value="1"/>
</dbReference>
<dbReference type="OrthoDB" id="1920064at2759"/>
<dbReference type="Gene3D" id="3.10.20.90">
    <property type="entry name" value="Phosphatidylinositol 3-kinase Catalytic Subunit, Chain A, domain 1"/>
    <property type="match status" value="1"/>
</dbReference>
<keyword evidence="7" id="KW-1185">Reference proteome</keyword>
<evidence type="ECO:0000313" key="7">
    <source>
        <dbReference type="Proteomes" id="UP000011750"/>
    </source>
</evidence>
<protein>
    <recommendedName>
        <fullName evidence="3">UBX domain-containing protein</fullName>
    </recommendedName>
</protein>
<dbReference type="InterPro" id="IPR050730">
    <property type="entry name" value="UBX_domain-protein"/>
</dbReference>
<feature type="region of interest" description="Disordered" evidence="2">
    <location>
        <begin position="1"/>
        <end position="39"/>
    </location>
</feature>
<dbReference type="Pfam" id="PF00789">
    <property type="entry name" value="UBX"/>
    <property type="match status" value="1"/>
</dbReference>
<evidence type="ECO:0000256" key="2">
    <source>
        <dbReference type="SAM" id="MobiDB-lite"/>
    </source>
</evidence>
<dbReference type="OMA" id="AEPNSDW"/>
<keyword evidence="1" id="KW-0833">Ubl conjugation pathway</keyword>
<dbReference type="InterPro" id="IPR001012">
    <property type="entry name" value="UBX_dom"/>
</dbReference>
<dbReference type="SMR" id="A0A3P6ADI3"/>
<dbReference type="EnsemblPlants" id="Bra001915.1">
    <property type="protein sequence ID" value="Bra001915.1-P"/>
    <property type="gene ID" value="Bra001915"/>
</dbReference>
<dbReference type="CDD" id="cd01767">
    <property type="entry name" value="UBX"/>
    <property type="match status" value="1"/>
</dbReference>
<feature type="domain" description="UBX" evidence="3">
    <location>
        <begin position="65"/>
        <end position="146"/>
    </location>
</feature>
<dbReference type="KEGG" id="brp:103860231"/>
<dbReference type="Gramene" id="A03p43550.2_BraZ1">
    <property type="protein sequence ID" value="A03p43550.2_BraZ1.CDS.1"/>
    <property type="gene ID" value="A03g43550.2_BraZ1"/>
</dbReference>
<dbReference type="eggNOG" id="KOG1364">
    <property type="taxonomic scope" value="Eukaryota"/>
</dbReference>
<evidence type="ECO:0000259" key="3">
    <source>
        <dbReference type="PROSITE" id="PS50033"/>
    </source>
</evidence>
<sequence length="148" mass="16953">MAKRAFAMLERQSLAENSSPSVDTKRPKRSSDVAAATESTTTTCLFPKAVIGYPELSEEPSSDWDRSVLCRICVRLPDGRRVQRNFLKSESVQLLWSFCYSQMDQSERNKPFKLFQAIPGYYKNLYYGYYTSFEQSGLANSLISVTWM</sequence>
<evidence type="ECO:0000313" key="4">
    <source>
        <dbReference type="EMBL" id="CAG7883012.1"/>
    </source>
</evidence>
<dbReference type="AlphaFoldDB" id="A0A3P6ADI3"/>
<reference evidence="6" key="4">
    <citation type="submission" date="2023-03" db="UniProtKB">
        <authorList>
            <consortium name="EnsemblPlants"/>
        </authorList>
    </citation>
    <scope>IDENTIFICATION</scope>
    <source>
        <strain evidence="6">cv. Chiifu-401-42</strain>
    </source>
</reference>
<dbReference type="EMBL" id="LS974619">
    <property type="protein sequence ID" value="CAG7883012.1"/>
    <property type="molecule type" value="Genomic_DNA"/>
</dbReference>
<accession>M4CCI5</accession>
<accession>A0A3P6ADI3</accession>
<dbReference type="Gramene" id="Bra001915.1">
    <property type="protein sequence ID" value="Bra001915.1-P"/>
    <property type="gene ID" value="Bra001915"/>
</dbReference>
<evidence type="ECO:0000256" key="1">
    <source>
        <dbReference type="ARBA" id="ARBA00022786"/>
    </source>
</evidence>
<proteinExistence type="predicted"/>
<dbReference type="PANTHER" id="PTHR23322">
    <property type="entry name" value="FAS-ASSOCIATED PROTEIN"/>
    <property type="match status" value="1"/>
</dbReference>
<reference evidence="7" key="1">
    <citation type="journal article" date="2011" name="Nat. Genet.">
        <title>The genome of the mesopolyploid crop species Brassica rapa.</title>
        <authorList>
            <consortium name="Brassica rapa Genome Sequencing Project Consortium"/>
            <person name="Wang X."/>
            <person name="Wang H."/>
            <person name="Wang J."/>
            <person name="Sun R."/>
            <person name="Wu J."/>
            <person name="Liu S."/>
            <person name="Bai Y."/>
            <person name="Mun J.H."/>
            <person name="Bancroft I."/>
            <person name="Cheng F."/>
            <person name="Huang S."/>
            <person name="Li X."/>
            <person name="Hua W."/>
            <person name="Wang J."/>
            <person name="Wang X."/>
            <person name="Freeling M."/>
            <person name="Pires J.C."/>
            <person name="Paterson A.H."/>
            <person name="Chalhoub B."/>
            <person name="Wang B."/>
            <person name="Hayward A."/>
            <person name="Sharpe A.G."/>
            <person name="Park B.S."/>
            <person name="Weisshaar B."/>
            <person name="Liu B."/>
            <person name="Li B."/>
            <person name="Liu B."/>
            <person name="Tong C."/>
            <person name="Song C."/>
            <person name="Duran C."/>
            <person name="Peng C."/>
            <person name="Geng C."/>
            <person name="Koh C."/>
            <person name="Lin C."/>
            <person name="Edwards D."/>
            <person name="Mu D."/>
            <person name="Shen D."/>
            <person name="Soumpourou E."/>
            <person name="Li F."/>
            <person name="Fraser F."/>
            <person name="Conant G."/>
            <person name="Lassalle G."/>
            <person name="King G.J."/>
            <person name="Bonnema G."/>
            <person name="Tang H."/>
            <person name="Wang H."/>
            <person name="Belcram H."/>
            <person name="Zhou H."/>
            <person name="Hirakawa H."/>
            <person name="Abe H."/>
            <person name="Guo H."/>
            <person name="Wang H."/>
            <person name="Jin H."/>
            <person name="Parkin I.A."/>
            <person name="Batley J."/>
            <person name="Kim J.S."/>
            <person name="Just J."/>
            <person name="Li J."/>
            <person name="Xu J."/>
            <person name="Deng J."/>
            <person name="Kim J.A."/>
            <person name="Li J."/>
            <person name="Yu J."/>
            <person name="Meng J."/>
            <person name="Wang J."/>
            <person name="Min J."/>
            <person name="Poulain J."/>
            <person name="Wang J."/>
            <person name="Hatakeyama K."/>
            <person name="Wu K."/>
            <person name="Wang L."/>
            <person name="Fang L."/>
            <person name="Trick M."/>
            <person name="Links M.G."/>
            <person name="Zhao M."/>
            <person name="Jin M."/>
            <person name="Ramchiary N."/>
            <person name="Drou N."/>
            <person name="Berkman P.J."/>
            <person name="Cai Q."/>
            <person name="Huang Q."/>
            <person name="Li R."/>
            <person name="Tabata S."/>
            <person name="Cheng S."/>
            <person name="Zhang S."/>
            <person name="Zhang S."/>
            <person name="Huang S."/>
            <person name="Sato S."/>
            <person name="Sun S."/>
            <person name="Kwon S.J."/>
            <person name="Choi S.R."/>
            <person name="Lee T.H."/>
            <person name="Fan W."/>
            <person name="Zhao X."/>
            <person name="Tan X."/>
            <person name="Xu X."/>
            <person name="Wang Y."/>
            <person name="Qiu Y."/>
            <person name="Yin Y."/>
            <person name="Li Y."/>
            <person name="Du Y."/>
            <person name="Liao Y."/>
            <person name="Lim Y."/>
            <person name="Narusaka Y."/>
            <person name="Wang Y."/>
            <person name="Wang Z."/>
            <person name="Li Z."/>
            <person name="Wang Z."/>
            <person name="Xiong Z."/>
            <person name="Zhang Z."/>
        </authorList>
    </citation>
    <scope>NUCLEOTIDE SEQUENCE [LARGE SCALE GENOMIC DNA]</scope>
    <source>
        <strain evidence="7">cv. Chiifu-401-42</strain>
    </source>
</reference>
<dbReference type="PROSITE" id="PS50033">
    <property type="entry name" value="UBX"/>
    <property type="match status" value="1"/>
</dbReference>
<dbReference type="Proteomes" id="UP000694005">
    <property type="component" value="Chromosome A03"/>
</dbReference>
<dbReference type="EMBL" id="LR031572">
    <property type="protein sequence ID" value="VDC82251.1"/>
    <property type="molecule type" value="Genomic_DNA"/>
</dbReference>
<reference evidence="5" key="3">
    <citation type="submission" date="2018-11" db="EMBL/GenBank/DDBJ databases">
        <authorList>
            <consortium name="Genoscope - CEA"/>
            <person name="William W."/>
        </authorList>
    </citation>
    <scope>NUCLEOTIDE SEQUENCE</scope>
</reference>
<evidence type="ECO:0000313" key="6">
    <source>
        <dbReference type="EnsemblPlants" id="Bra001915.1-P"/>
    </source>
</evidence>
<dbReference type="Proteomes" id="UP000011750">
    <property type="component" value="Chromosome A03"/>
</dbReference>
<dbReference type="InterPro" id="IPR029071">
    <property type="entry name" value="Ubiquitin-like_domsf"/>
</dbReference>
<gene>
    <name evidence="5" type="ORF">BRAA03T13469Z</name>
    <name evidence="4" type="ORF">BRAPAZ1V2_A03P43550.2</name>
</gene>